<comment type="caution">
    <text evidence="4">The sequence shown here is derived from an EMBL/GenBank/DDBJ whole genome shotgun (WGS) entry which is preliminary data.</text>
</comment>
<dbReference type="CDD" id="cd20071">
    <property type="entry name" value="SET_SMYD"/>
    <property type="match status" value="1"/>
</dbReference>
<dbReference type="InterPro" id="IPR001214">
    <property type="entry name" value="SET_dom"/>
</dbReference>
<organism evidence="4">
    <name type="scientific">Cladocopium goreaui</name>
    <dbReference type="NCBI Taxonomy" id="2562237"/>
    <lineage>
        <taxon>Eukaryota</taxon>
        <taxon>Sar</taxon>
        <taxon>Alveolata</taxon>
        <taxon>Dinophyceae</taxon>
        <taxon>Suessiales</taxon>
        <taxon>Symbiodiniaceae</taxon>
        <taxon>Cladocopium</taxon>
    </lineage>
</organism>
<dbReference type="GO" id="GO:0005634">
    <property type="term" value="C:nucleus"/>
    <property type="evidence" value="ECO:0007669"/>
    <property type="project" value="TreeGrafter"/>
</dbReference>
<dbReference type="InterPro" id="IPR046341">
    <property type="entry name" value="SET_dom_sf"/>
</dbReference>
<dbReference type="NCBIfam" id="TIGR00229">
    <property type="entry name" value="sensory_box"/>
    <property type="match status" value="1"/>
</dbReference>
<dbReference type="Gene3D" id="3.30.450.20">
    <property type="entry name" value="PAS domain"/>
    <property type="match status" value="1"/>
</dbReference>
<feature type="domain" description="PAS" evidence="2">
    <location>
        <begin position="215"/>
        <end position="244"/>
    </location>
</feature>
<dbReference type="InterPro" id="IPR035965">
    <property type="entry name" value="PAS-like_dom_sf"/>
</dbReference>
<dbReference type="PANTHER" id="PTHR12197">
    <property type="entry name" value="HISTONE-LYSINE N-METHYLTRANSFERASE SMYD"/>
    <property type="match status" value="1"/>
</dbReference>
<keyword evidence="6" id="KW-1185">Reference proteome</keyword>
<dbReference type="SUPFAM" id="SSF82199">
    <property type="entry name" value="SET domain"/>
    <property type="match status" value="1"/>
</dbReference>
<feature type="chain" id="PRO_5043272797" evidence="1">
    <location>
        <begin position="31"/>
        <end position="898"/>
    </location>
</feature>
<evidence type="ECO:0000259" key="3">
    <source>
        <dbReference type="PROSITE" id="PS50280"/>
    </source>
</evidence>
<dbReference type="PANTHER" id="PTHR12197:SF251">
    <property type="entry name" value="EG:BACR7C10.4 PROTEIN"/>
    <property type="match status" value="1"/>
</dbReference>
<evidence type="ECO:0000259" key="2">
    <source>
        <dbReference type="PROSITE" id="PS50112"/>
    </source>
</evidence>
<dbReference type="EMBL" id="CAMXCT020004857">
    <property type="protein sequence ID" value="CAL1163949.1"/>
    <property type="molecule type" value="Genomic_DNA"/>
</dbReference>
<reference evidence="4" key="1">
    <citation type="submission" date="2022-10" db="EMBL/GenBank/DDBJ databases">
        <authorList>
            <person name="Chen Y."/>
            <person name="Dougan E. K."/>
            <person name="Chan C."/>
            <person name="Rhodes N."/>
            <person name="Thang M."/>
        </authorList>
    </citation>
    <scope>NUCLEOTIDE SEQUENCE</scope>
</reference>
<evidence type="ECO:0000313" key="4">
    <source>
        <dbReference type="EMBL" id="CAI4010574.1"/>
    </source>
</evidence>
<dbReference type="Gene3D" id="2.170.270.10">
    <property type="entry name" value="SET domain"/>
    <property type="match status" value="1"/>
</dbReference>
<accession>A0A9P1GHP0</accession>
<dbReference type="InterPro" id="IPR050869">
    <property type="entry name" value="H3K4_H4K5_MeTrfase"/>
</dbReference>
<dbReference type="EMBL" id="CAMXCT030004857">
    <property type="protein sequence ID" value="CAL4797886.1"/>
    <property type="molecule type" value="Genomic_DNA"/>
</dbReference>
<sequence length="898" mass="100973">MPPKMPKTCFFRTLCMGMMILGACVDEGCTDEALHVLQRKTSYRTSFDFHLEKTVTLTGLHDNFNIDTVGDSIRDIFNSIRDCVDSSARLRFAMWIRFLVDTAHCDVNASVNSGSAVMTISTCGHFPLSATLFRGPGVQYDTDTITFSSCAHDTICSDLRLVNKAPVRFAMAKGSQGAAHQCRKAITVSSPVVSQMFCLDIWLSATLRTWTQLSFSYKDKGIITTWNKKAEEVLGHKSEDVVDKVWTDLLAEGWVERCLEALEKIQSPGEEVVLPMVTGEGLHCTVRFVVRKFGRSSCFFFSCGHTPPSPTVTKWPLEIRSVEGQGRCAFAAHDLAARELLLEEEPFYTRMPPKQLQGRPEWDEAWTVAFNGIRAVLTAPKDSAFAAMPEKPLLASTALVRDLLSFALLPETLIGALMNFSYPDLDSEHALVDVARQLAELCKERLPECRDADVKLLQLGVLVTEMNIFPGGRIFWTMSRINHSCAPNCVFSAAPNRWGLRSIRDIAAGEEITISYLGEELLLPTLQRQWLLWRSKCFICRCPRCESPEDPLRDRACNSCAPIPRRWQVVHQPAVWRRKEPATKGRAVALLKEGTEFDATGELRTTKEGLWVFGEDSDSKKSGWVLVDGSALGLGPLIEPIDPDFSNIWPGKLKSRFQKKALHRPGDMREFDWYDLDKVTRVTRWRKEEGSEQTNAAGESVPVVRFCDGHWTCKSCGEEGEALEKEEKVLVEVAQRVFAMTLPDQRRASTAGVKGLALPTESFVLSALRLADDAGCLFGRRHWIWQMGLLFAVDLDLSLSRYTYMKWDGEFLLGTASMLLEVWDWLASLDLSQEPGYFLHSRALLLSRELDSVEPSDLIKDRFQFLQKKLRQRLDSLSPAVSILPGRDFIPETLFIAH</sequence>
<dbReference type="SMART" id="SM00091">
    <property type="entry name" value="PAS"/>
    <property type="match status" value="1"/>
</dbReference>
<dbReference type="OrthoDB" id="265717at2759"/>
<dbReference type="SUPFAM" id="SSF55785">
    <property type="entry name" value="PYP-like sensor domain (PAS domain)"/>
    <property type="match status" value="1"/>
</dbReference>
<keyword evidence="1" id="KW-0732">Signal</keyword>
<evidence type="ECO:0000256" key="1">
    <source>
        <dbReference type="SAM" id="SignalP"/>
    </source>
</evidence>
<dbReference type="CDD" id="cd00130">
    <property type="entry name" value="PAS"/>
    <property type="match status" value="1"/>
</dbReference>
<feature type="domain" description="SET" evidence="3">
    <location>
        <begin position="315"/>
        <end position="517"/>
    </location>
</feature>
<dbReference type="Proteomes" id="UP001152797">
    <property type="component" value="Unassembled WGS sequence"/>
</dbReference>
<dbReference type="InterPro" id="IPR000014">
    <property type="entry name" value="PAS"/>
</dbReference>
<dbReference type="AlphaFoldDB" id="A0A9P1GHP0"/>
<protein>
    <submittedName>
        <fullName evidence="5">PAS domain-containing protein</fullName>
    </submittedName>
</protein>
<name>A0A9P1GHP0_9DINO</name>
<feature type="signal peptide" evidence="1">
    <location>
        <begin position="1"/>
        <end position="30"/>
    </location>
</feature>
<dbReference type="Pfam" id="PF00856">
    <property type="entry name" value="SET"/>
    <property type="match status" value="1"/>
</dbReference>
<proteinExistence type="predicted"/>
<evidence type="ECO:0000313" key="6">
    <source>
        <dbReference type="Proteomes" id="UP001152797"/>
    </source>
</evidence>
<dbReference type="EMBL" id="CAMXCT010004857">
    <property type="protein sequence ID" value="CAI4010574.1"/>
    <property type="molecule type" value="Genomic_DNA"/>
</dbReference>
<dbReference type="PROSITE" id="PS51257">
    <property type="entry name" value="PROKAR_LIPOPROTEIN"/>
    <property type="match status" value="1"/>
</dbReference>
<reference evidence="5 6" key="2">
    <citation type="submission" date="2024-05" db="EMBL/GenBank/DDBJ databases">
        <authorList>
            <person name="Chen Y."/>
            <person name="Shah S."/>
            <person name="Dougan E. K."/>
            <person name="Thang M."/>
            <person name="Chan C."/>
        </authorList>
    </citation>
    <scope>NUCLEOTIDE SEQUENCE [LARGE SCALE GENOMIC DNA]</scope>
</reference>
<gene>
    <name evidence="4" type="ORF">C1SCF055_LOCUS35832</name>
</gene>
<evidence type="ECO:0000313" key="5">
    <source>
        <dbReference type="EMBL" id="CAL4797886.1"/>
    </source>
</evidence>
<dbReference type="PROSITE" id="PS50280">
    <property type="entry name" value="SET"/>
    <property type="match status" value="1"/>
</dbReference>
<dbReference type="PROSITE" id="PS50112">
    <property type="entry name" value="PAS"/>
    <property type="match status" value="1"/>
</dbReference>
<dbReference type="SMART" id="SM00317">
    <property type="entry name" value="SET"/>
    <property type="match status" value="1"/>
</dbReference>